<gene>
    <name evidence="4" type="ORF">M8330_04400</name>
</gene>
<feature type="domain" description="NAD-dependent epimerase/dehydratase" evidence="2">
    <location>
        <begin position="5"/>
        <end position="217"/>
    </location>
</feature>
<dbReference type="EMBL" id="JAMOIL010000003">
    <property type="protein sequence ID" value="MCM0619538.1"/>
    <property type="molecule type" value="Genomic_DNA"/>
</dbReference>
<dbReference type="InterPro" id="IPR036291">
    <property type="entry name" value="NAD(P)-bd_dom_sf"/>
</dbReference>
<evidence type="ECO:0000259" key="2">
    <source>
        <dbReference type="Pfam" id="PF01370"/>
    </source>
</evidence>
<proteinExistence type="inferred from homology"/>
<comment type="caution">
    <text evidence="4">The sequence shown here is derived from an EMBL/GenBank/DDBJ whole genome shotgun (WGS) entry which is preliminary data.</text>
</comment>
<keyword evidence="5" id="KW-1185">Reference proteome</keyword>
<evidence type="ECO:0000313" key="5">
    <source>
        <dbReference type="Proteomes" id="UP001139485"/>
    </source>
</evidence>
<protein>
    <submittedName>
        <fullName evidence="4">TIGR01777 family oxidoreductase</fullName>
    </submittedName>
</protein>
<evidence type="ECO:0000256" key="1">
    <source>
        <dbReference type="ARBA" id="ARBA00009353"/>
    </source>
</evidence>
<dbReference type="Proteomes" id="UP001139485">
    <property type="component" value="Unassembled WGS sequence"/>
</dbReference>
<name>A0A9X2IDZ4_9ACTN</name>
<dbReference type="RefSeq" id="WP_250826350.1">
    <property type="nucleotide sequence ID" value="NZ_JAMOIL010000003.1"/>
</dbReference>
<organism evidence="4 5">
    <name type="scientific">Nocardioides bruguierae</name>
    <dbReference type="NCBI Taxonomy" id="2945102"/>
    <lineage>
        <taxon>Bacteria</taxon>
        <taxon>Bacillati</taxon>
        <taxon>Actinomycetota</taxon>
        <taxon>Actinomycetes</taxon>
        <taxon>Propionibacteriales</taxon>
        <taxon>Nocardioidaceae</taxon>
        <taxon>Nocardioides</taxon>
    </lineage>
</organism>
<evidence type="ECO:0000259" key="3">
    <source>
        <dbReference type="Pfam" id="PF08338"/>
    </source>
</evidence>
<dbReference type="NCBIfam" id="TIGR01777">
    <property type="entry name" value="yfcH"/>
    <property type="match status" value="1"/>
</dbReference>
<sequence length="301" mass="31733">MSLHVVIAGASGFLGTHLTERLRARGHEVTHLVRHPTQEPGEASWDPYGDVYPPALIEAADVVVNLAGAPLIGNPHSQKWADAVLESRVTTTRLLASAIARSDRKPAFMAGSGVSIYGDHGDTVLTEASDSRGHALLTEVARQWEAATQPAEDAGARVVRLRTSPVMDRRSAPLAQLRLLFSLGLGARLGSGEQHMAMISLRDWVDAVVHLAEHEQASGPVNLVSAVTPTNAEFTRALAHALHRPAVVFAPAPVMKVAAGRLAPELLGSLNLRPAALEALGFTHRDPDVAAVLAAGLAAAD</sequence>
<dbReference type="Gene3D" id="3.40.50.720">
    <property type="entry name" value="NAD(P)-binding Rossmann-like Domain"/>
    <property type="match status" value="1"/>
</dbReference>
<dbReference type="Pfam" id="PF08338">
    <property type="entry name" value="DUF1731"/>
    <property type="match status" value="1"/>
</dbReference>
<evidence type="ECO:0000313" key="4">
    <source>
        <dbReference type="EMBL" id="MCM0619538.1"/>
    </source>
</evidence>
<dbReference type="AlphaFoldDB" id="A0A9X2IDZ4"/>
<dbReference type="Pfam" id="PF01370">
    <property type="entry name" value="Epimerase"/>
    <property type="match status" value="1"/>
</dbReference>
<dbReference type="InterPro" id="IPR001509">
    <property type="entry name" value="Epimerase_deHydtase"/>
</dbReference>
<dbReference type="InterPro" id="IPR010099">
    <property type="entry name" value="SDR39U1"/>
</dbReference>
<comment type="similarity">
    <text evidence="1">Belongs to the NAD(P)-dependent epimerase/dehydratase family. SDR39U1 subfamily.</text>
</comment>
<accession>A0A9X2IDZ4</accession>
<dbReference type="SUPFAM" id="SSF51735">
    <property type="entry name" value="NAD(P)-binding Rossmann-fold domains"/>
    <property type="match status" value="1"/>
</dbReference>
<dbReference type="PANTHER" id="PTHR11092:SF0">
    <property type="entry name" value="EPIMERASE FAMILY PROTEIN SDR39U1"/>
    <property type="match status" value="1"/>
</dbReference>
<dbReference type="InterPro" id="IPR013549">
    <property type="entry name" value="DUF1731"/>
</dbReference>
<feature type="domain" description="DUF1731" evidence="3">
    <location>
        <begin position="250"/>
        <end position="294"/>
    </location>
</feature>
<reference evidence="4" key="1">
    <citation type="submission" date="2022-05" db="EMBL/GenBank/DDBJ databases">
        <authorList>
            <person name="Tuo L."/>
        </authorList>
    </citation>
    <scope>NUCLEOTIDE SEQUENCE</scope>
    <source>
        <strain evidence="4">BSK12Z-4</strain>
    </source>
</reference>
<dbReference type="PANTHER" id="PTHR11092">
    <property type="entry name" value="SUGAR NUCLEOTIDE EPIMERASE RELATED"/>
    <property type="match status" value="1"/>
</dbReference>